<organism evidence="3 4">
    <name type="scientific">Malikia granosa</name>
    <dbReference type="NCBI Taxonomy" id="263067"/>
    <lineage>
        <taxon>Bacteria</taxon>
        <taxon>Pseudomonadati</taxon>
        <taxon>Pseudomonadota</taxon>
        <taxon>Betaproteobacteria</taxon>
        <taxon>Burkholderiales</taxon>
        <taxon>Comamonadaceae</taxon>
        <taxon>Malikia</taxon>
    </lineage>
</organism>
<dbReference type="EMBL" id="PVLQ01000030">
    <property type="protein sequence ID" value="PRD65424.1"/>
    <property type="molecule type" value="Genomic_DNA"/>
</dbReference>
<evidence type="ECO:0000256" key="1">
    <source>
        <dbReference type="SAM" id="MobiDB-lite"/>
    </source>
</evidence>
<feature type="region of interest" description="Disordered" evidence="1">
    <location>
        <begin position="168"/>
        <end position="197"/>
    </location>
</feature>
<dbReference type="Pfam" id="PF00498">
    <property type="entry name" value="FHA"/>
    <property type="match status" value="1"/>
</dbReference>
<dbReference type="RefSeq" id="WP_105748332.1">
    <property type="nucleotide sequence ID" value="NZ_PVLQ01000030.1"/>
</dbReference>
<feature type="compositionally biased region" description="Low complexity" evidence="1">
    <location>
        <begin position="120"/>
        <end position="137"/>
    </location>
</feature>
<name>A0A2S9K4W0_9BURK</name>
<comment type="caution">
    <text evidence="3">The sequence shown here is derived from an EMBL/GenBank/DDBJ whole genome shotgun (WGS) entry which is preliminary data.</text>
</comment>
<protein>
    <recommendedName>
        <fullName evidence="2">FHA domain-containing protein</fullName>
    </recommendedName>
</protein>
<dbReference type="OrthoDB" id="273564at2"/>
<dbReference type="SUPFAM" id="SSF49879">
    <property type="entry name" value="SMAD/FHA domain"/>
    <property type="match status" value="1"/>
</dbReference>
<reference evidence="3 4" key="1">
    <citation type="submission" date="2018-03" db="EMBL/GenBank/DDBJ databases">
        <title>Comparative genomics illustrates the genes involved in a hyperalkaliphilic mechanisms of Serpentinomonas isolated from highly-alkaline calcium-rich serpentinized springs.</title>
        <authorList>
            <person name="Suzuki S."/>
            <person name="Ishii S."/>
            <person name="Walworth N."/>
            <person name="Bird L."/>
            <person name="Kuenen J.G."/>
            <person name="Nealson K.H."/>
        </authorList>
    </citation>
    <scope>NUCLEOTIDE SEQUENCE [LARGE SCALE GENOMIC DNA]</scope>
    <source>
        <strain evidence="3 4">P1</strain>
    </source>
</reference>
<evidence type="ECO:0000313" key="3">
    <source>
        <dbReference type="EMBL" id="PRD65424.1"/>
    </source>
</evidence>
<dbReference type="Gene3D" id="2.60.200.20">
    <property type="match status" value="1"/>
</dbReference>
<evidence type="ECO:0000313" key="4">
    <source>
        <dbReference type="Proteomes" id="UP000238589"/>
    </source>
</evidence>
<evidence type="ECO:0000259" key="2">
    <source>
        <dbReference type="PROSITE" id="PS50006"/>
    </source>
</evidence>
<dbReference type="InterPro" id="IPR008984">
    <property type="entry name" value="SMAD_FHA_dom_sf"/>
</dbReference>
<feature type="domain" description="FHA" evidence="2">
    <location>
        <begin position="40"/>
        <end position="90"/>
    </location>
</feature>
<dbReference type="SMART" id="SM00240">
    <property type="entry name" value="FHA"/>
    <property type="match status" value="1"/>
</dbReference>
<dbReference type="InterPro" id="IPR000253">
    <property type="entry name" value="FHA_dom"/>
</dbReference>
<dbReference type="Proteomes" id="UP000238589">
    <property type="component" value="Unassembled WGS sequence"/>
</dbReference>
<gene>
    <name evidence="3" type="ORF">C6P64_09530</name>
</gene>
<accession>A0A2S9K4W0</accession>
<feature type="region of interest" description="Disordered" evidence="1">
    <location>
        <begin position="245"/>
        <end position="274"/>
    </location>
</feature>
<sequence>MSPPLSESVPALRISVLRWQGAPLPAGQPVPAFEFDPRGGSLGRDAACELHLPDPQRHVSRLHARIEFEGRGYVLVDLGSNPTRVDGRVLGRGQRLPLTGGEQLVIGDYELEVVALPREAQSAQPLPSSPLPRLSSPGRCQAATAGTAGIDDPFAVFAAAASPAQPAPVPLPDPFKPLSSSPSSSPSAAGSASLLSGDPAATDPLGLALESASIDDLFGLRQGPGDSSAGLVLSWESEPLAPAASVAPARPAAPQSQSPLSQASAVSVPPQQVPPADRAAAELLAALQRGLGQPLGQAAGLTPALMELVGQLLREATRSQREAQHPSPGAAASQ</sequence>
<feature type="region of interest" description="Disordered" evidence="1">
    <location>
        <begin position="120"/>
        <end position="145"/>
    </location>
</feature>
<proteinExistence type="predicted"/>
<keyword evidence="4" id="KW-1185">Reference proteome</keyword>
<dbReference type="PROSITE" id="PS50006">
    <property type="entry name" value="FHA_DOMAIN"/>
    <property type="match status" value="1"/>
</dbReference>
<dbReference type="AlphaFoldDB" id="A0A2S9K4W0"/>
<dbReference type="CDD" id="cd00060">
    <property type="entry name" value="FHA"/>
    <property type="match status" value="1"/>
</dbReference>
<feature type="compositionally biased region" description="Low complexity" evidence="1">
    <location>
        <begin position="176"/>
        <end position="197"/>
    </location>
</feature>